<name>A0AAP0IGD4_9MAGN</name>
<accession>A0AAP0IGD4</accession>
<gene>
    <name evidence="1" type="ORF">Syun_021770</name>
</gene>
<organism evidence="1 2">
    <name type="scientific">Stephania yunnanensis</name>
    <dbReference type="NCBI Taxonomy" id="152371"/>
    <lineage>
        <taxon>Eukaryota</taxon>
        <taxon>Viridiplantae</taxon>
        <taxon>Streptophyta</taxon>
        <taxon>Embryophyta</taxon>
        <taxon>Tracheophyta</taxon>
        <taxon>Spermatophyta</taxon>
        <taxon>Magnoliopsida</taxon>
        <taxon>Ranunculales</taxon>
        <taxon>Menispermaceae</taxon>
        <taxon>Menispermoideae</taxon>
        <taxon>Cissampelideae</taxon>
        <taxon>Stephania</taxon>
    </lineage>
</organism>
<dbReference type="AlphaFoldDB" id="A0AAP0IGD4"/>
<dbReference type="EMBL" id="JBBNAF010000009">
    <property type="protein sequence ID" value="KAK9114973.1"/>
    <property type="molecule type" value="Genomic_DNA"/>
</dbReference>
<evidence type="ECO:0000313" key="1">
    <source>
        <dbReference type="EMBL" id="KAK9114973.1"/>
    </source>
</evidence>
<comment type="caution">
    <text evidence="1">The sequence shown here is derived from an EMBL/GenBank/DDBJ whole genome shotgun (WGS) entry which is preliminary data.</text>
</comment>
<reference evidence="1 2" key="1">
    <citation type="submission" date="2024-01" db="EMBL/GenBank/DDBJ databases">
        <title>Genome assemblies of Stephania.</title>
        <authorList>
            <person name="Yang L."/>
        </authorList>
    </citation>
    <scope>NUCLEOTIDE SEQUENCE [LARGE SCALE GENOMIC DNA]</scope>
    <source>
        <strain evidence="1">YNDBR</strain>
        <tissue evidence="1">Leaf</tissue>
    </source>
</reference>
<protein>
    <submittedName>
        <fullName evidence="1">Uncharacterized protein</fullName>
    </submittedName>
</protein>
<sequence length="100" mass="10946">MKVEEGLCAGGVIFNEHENWSPVYDTLPMQPYFSNQGGTNRLMNYNDLPARTYKLKSIKLGTGFIEWSGIGGKGGSVVDGCLSLMGANEWMGSINGRERP</sequence>
<evidence type="ECO:0000313" key="2">
    <source>
        <dbReference type="Proteomes" id="UP001420932"/>
    </source>
</evidence>
<dbReference type="Proteomes" id="UP001420932">
    <property type="component" value="Unassembled WGS sequence"/>
</dbReference>
<keyword evidence="2" id="KW-1185">Reference proteome</keyword>
<proteinExistence type="predicted"/>